<feature type="region of interest" description="Disordered" evidence="1">
    <location>
        <begin position="65"/>
        <end position="109"/>
    </location>
</feature>
<protein>
    <submittedName>
        <fullName evidence="3">Uncharacterized protein</fullName>
    </submittedName>
</protein>
<dbReference type="EMBL" id="JAUQSX010000011">
    <property type="protein sequence ID" value="MDO7848560.1"/>
    <property type="molecule type" value="Genomic_DNA"/>
</dbReference>
<feature type="transmembrane region" description="Helical" evidence="2">
    <location>
        <begin position="17"/>
        <end position="36"/>
    </location>
</feature>
<keyword evidence="2" id="KW-0812">Transmembrane</keyword>
<accession>A0ABT9AFD5</accession>
<dbReference type="Proteomes" id="UP001167796">
    <property type="component" value="Unassembled WGS sequence"/>
</dbReference>
<dbReference type="RefSeq" id="WP_305013230.1">
    <property type="nucleotide sequence ID" value="NZ_JAUQSX010000011.1"/>
</dbReference>
<evidence type="ECO:0000313" key="4">
    <source>
        <dbReference type="Proteomes" id="UP001167796"/>
    </source>
</evidence>
<keyword evidence="4" id="KW-1185">Reference proteome</keyword>
<keyword evidence="2" id="KW-0472">Membrane</keyword>
<name>A0ABT9AFD5_9BACT</name>
<proteinExistence type="predicted"/>
<organism evidence="3 4">
    <name type="scientific">Hymenobacter mellowenesis</name>
    <dbReference type="NCBI Taxonomy" id="3063995"/>
    <lineage>
        <taxon>Bacteria</taxon>
        <taxon>Pseudomonadati</taxon>
        <taxon>Bacteroidota</taxon>
        <taxon>Cytophagia</taxon>
        <taxon>Cytophagales</taxon>
        <taxon>Hymenobacteraceae</taxon>
        <taxon>Hymenobacter</taxon>
    </lineage>
</organism>
<keyword evidence="2" id="KW-1133">Transmembrane helix</keyword>
<evidence type="ECO:0000256" key="2">
    <source>
        <dbReference type="SAM" id="Phobius"/>
    </source>
</evidence>
<evidence type="ECO:0000256" key="1">
    <source>
        <dbReference type="SAM" id="MobiDB-lite"/>
    </source>
</evidence>
<feature type="compositionally biased region" description="Basic residues" evidence="1">
    <location>
        <begin position="76"/>
        <end position="87"/>
    </location>
</feature>
<comment type="caution">
    <text evidence="3">The sequence shown here is derived from an EMBL/GenBank/DDBJ whole genome shotgun (WGS) entry which is preliminary data.</text>
</comment>
<reference evidence="3" key="1">
    <citation type="submission" date="2023-07" db="EMBL/GenBank/DDBJ databases">
        <authorList>
            <person name="Kim M.K."/>
        </authorList>
    </citation>
    <scope>NUCLEOTIDE SEQUENCE</scope>
    <source>
        <strain evidence="3">M29</strain>
    </source>
</reference>
<sequence length="109" mass="11785">MNPTPFNQFLSNNQKEIIAGVVAIIVAIIGGVFLLISVAMNKDTPAPVVHNYTYRPTYNVVVNEAAPPVAHEPRAARAHKRPRKQHPKPATQPLPRPSCPCADSTKAGV</sequence>
<evidence type="ECO:0000313" key="3">
    <source>
        <dbReference type="EMBL" id="MDO7848560.1"/>
    </source>
</evidence>
<gene>
    <name evidence="3" type="ORF">Q5H92_19490</name>
</gene>